<evidence type="ECO:0000313" key="2">
    <source>
        <dbReference type="EMBL" id="MDY8108202.1"/>
    </source>
</evidence>
<evidence type="ECO:0000313" key="3">
    <source>
        <dbReference type="Proteomes" id="UP001294412"/>
    </source>
</evidence>
<keyword evidence="1" id="KW-1133">Transmembrane helix</keyword>
<keyword evidence="1" id="KW-0472">Membrane</keyword>
<dbReference type="EMBL" id="JAXLPB010000001">
    <property type="protein sequence ID" value="MDY8108202.1"/>
    <property type="molecule type" value="Genomic_DNA"/>
</dbReference>
<keyword evidence="3" id="KW-1185">Reference proteome</keyword>
<comment type="caution">
    <text evidence="2">The sequence shown here is derived from an EMBL/GenBank/DDBJ whole genome shotgun (WGS) entry which is preliminary data.</text>
</comment>
<protein>
    <submittedName>
        <fullName evidence="2">Uncharacterized protein</fullName>
    </submittedName>
</protein>
<evidence type="ECO:0000256" key="1">
    <source>
        <dbReference type="SAM" id="Phobius"/>
    </source>
</evidence>
<gene>
    <name evidence="2" type="ORF">U0C82_03435</name>
</gene>
<proteinExistence type="predicted"/>
<sequence>MPNSTQTATPSNVRQGLLLAAILVVVGGISFGAVLGWIIYGETIFRQAVADGWALCF</sequence>
<keyword evidence="1" id="KW-0812">Transmembrane</keyword>
<reference evidence="2 3" key="1">
    <citation type="submission" date="2023-12" db="EMBL/GenBank/DDBJ databases">
        <title>Description of Novel Strain Fulvimarina sp. 2208YS6-2-32 isolated from Uroteuthis (Photololigo) edulis.</title>
        <authorList>
            <person name="Park J.-S."/>
        </authorList>
    </citation>
    <scope>NUCLEOTIDE SEQUENCE [LARGE SCALE GENOMIC DNA]</scope>
    <source>
        <strain evidence="2 3">2208YS6-2-32</strain>
    </source>
</reference>
<dbReference type="RefSeq" id="WP_322185648.1">
    <property type="nucleotide sequence ID" value="NZ_JAXLPB010000001.1"/>
</dbReference>
<organism evidence="2 3">
    <name type="scientific">Fulvimarina uroteuthidis</name>
    <dbReference type="NCBI Taxonomy" id="3098149"/>
    <lineage>
        <taxon>Bacteria</taxon>
        <taxon>Pseudomonadati</taxon>
        <taxon>Pseudomonadota</taxon>
        <taxon>Alphaproteobacteria</taxon>
        <taxon>Hyphomicrobiales</taxon>
        <taxon>Aurantimonadaceae</taxon>
        <taxon>Fulvimarina</taxon>
    </lineage>
</organism>
<dbReference type="Proteomes" id="UP001294412">
    <property type="component" value="Unassembled WGS sequence"/>
</dbReference>
<accession>A0ABU5HYQ5</accession>
<feature type="transmembrane region" description="Helical" evidence="1">
    <location>
        <begin position="17"/>
        <end position="40"/>
    </location>
</feature>
<name>A0ABU5HYQ5_9HYPH</name>